<dbReference type="EMBL" id="JANPWB010000009">
    <property type="protein sequence ID" value="KAJ1150514.1"/>
    <property type="molecule type" value="Genomic_DNA"/>
</dbReference>
<evidence type="ECO:0008006" key="3">
    <source>
        <dbReference type="Google" id="ProtNLM"/>
    </source>
</evidence>
<keyword evidence="2" id="KW-1185">Reference proteome</keyword>
<accession>A0AAV7RH10</accession>
<comment type="caution">
    <text evidence="1">The sequence shown here is derived from an EMBL/GenBank/DDBJ whole genome shotgun (WGS) entry which is preliminary data.</text>
</comment>
<gene>
    <name evidence="1" type="ORF">NDU88_003305</name>
</gene>
<dbReference type="AlphaFoldDB" id="A0AAV7RH10"/>
<evidence type="ECO:0000313" key="2">
    <source>
        <dbReference type="Proteomes" id="UP001066276"/>
    </source>
</evidence>
<organism evidence="1 2">
    <name type="scientific">Pleurodeles waltl</name>
    <name type="common">Iberian ribbed newt</name>
    <dbReference type="NCBI Taxonomy" id="8319"/>
    <lineage>
        <taxon>Eukaryota</taxon>
        <taxon>Metazoa</taxon>
        <taxon>Chordata</taxon>
        <taxon>Craniata</taxon>
        <taxon>Vertebrata</taxon>
        <taxon>Euteleostomi</taxon>
        <taxon>Amphibia</taxon>
        <taxon>Batrachia</taxon>
        <taxon>Caudata</taxon>
        <taxon>Salamandroidea</taxon>
        <taxon>Salamandridae</taxon>
        <taxon>Pleurodelinae</taxon>
        <taxon>Pleurodeles</taxon>
    </lineage>
</organism>
<dbReference type="Proteomes" id="UP001066276">
    <property type="component" value="Chromosome 5"/>
</dbReference>
<reference evidence="1" key="1">
    <citation type="journal article" date="2022" name="bioRxiv">
        <title>Sequencing and chromosome-scale assembly of the giantPleurodeles waltlgenome.</title>
        <authorList>
            <person name="Brown T."/>
            <person name="Elewa A."/>
            <person name="Iarovenko S."/>
            <person name="Subramanian E."/>
            <person name="Araus A.J."/>
            <person name="Petzold A."/>
            <person name="Susuki M."/>
            <person name="Suzuki K.-i.T."/>
            <person name="Hayashi T."/>
            <person name="Toyoda A."/>
            <person name="Oliveira C."/>
            <person name="Osipova E."/>
            <person name="Leigh N.D."/>
            <person name="Simon A."/>
            <person name="Yun M.H."/>
        </authorList>
    </citation>
    <scope>NUCLEOTIDE SEQUENCE</scope>
    <source>
        <strain evidence="1">20211129_DDA</strain>
        <tissue evidence="1">Liver</tissue>
    </source>
</reference>
<name>A0AAV7RH10_PLEWA</name>
<protein>
    <recommendedName>
        <fullName evidence="3">Peptidase A2 domain-containing protein</fullName>
    </recommendedName>
</protein>
<proteinExistence type="predicted"/>
<evidence type="ECO:0000313" key="1">
    <source>
        <dbReference type="EMBL" id="KAJ1150514.1"/>
    </source>
</evidence>
<sequence>MVRVNEVKCDGKDEDDGKPFILQVVNDVNCLTNIRCEYPIDIVEMDGVKVPMMMDSGAKLTLVSESDYCKYFRDKVSLYPPDVTPFSYGGKPIELKGR</sequence>